<evidence type="ECO:0000313" key="3">
    <source>
        <dbReference type="Proteomes" id="UP000694547"/>
    </source>
</evidence>
<dbReference type="Ensembl" id="ENSPEMT00000035630.1">
    <property type="protein sequence ID" value="ENSPEMP00000035861.1"/>
    <property type="gene ID" value="ENSPEMG00000028721.1"/>
</dbReference>
<keyword evidence="3" id="KW-1185">Reference proteome</keyword>
<organism evidence="2 3">
    <name type="scientific">Peromyscus maniculatus bairdii</name>
    <name type="common">Prairie deer mouse</name>
    <dbReference type="NCBI Taxonomy" id="230844"/>
    <lineage>
        <taxon>Eukaryota</taxon>
        <taxon>Metazoa</taxon>
        <taxon>Chordata</taxon>
        <taxon>Craniata</taxon>
        <taxon>Vertebrata</taxon>
        <taxon>Euteleostomi</taxon>
        <taxon>Mammalia</taxon>
        <taxon>Eutheria</taxon>
        <taxon>Euarchontoglires</taxon>
        <taxon>Glires</taxon>
        <taxon>Rodentia</taxon>
        <taxon>Myomorpha</taxon>
        <taxon>Muroidea</taxon>
        <taxon>Cricetidae</taxon>
        <taxon>Neotominae</taxon>
        <taxon>Peromyscus</taxon>
    </lineage>
</organism>
<reference evidence="2 3" key="1">
    <citation type="submission" date="2018-10" db="EMBL/GenBank/DDBJ databases">
        <title>Improved assembly of the deer mouse Peromyscus maniculatus genome.</title>
        <authorList>
            <person name="Lassance J.-M."/>
            <person name="Hoekstra H.E."/>
        </authorList>
    </citation>
    <scope>NUCLEOTIDE SEQUENCE [LARGE SCALE GENOMIC DNA]</scope>
</reference>
<reference evidence="2" key="2">
    <citation type="submission" date="2025-08" db="UniProtKB">
        <authorList>
            <consortium name="Ensembl"/>
        </authorList>
    </citation>
    <scope>IDENTIFICATION</scope>
</reference>
<proteinExistence type="inferred from homology"/>
<evidence type="ECO:0000313" key="2">
    <source>
        <dbReference type="Ensembl" id="ENSPEMP00000035861.1"/>
    </source>
</evidence>
<reference evidence="2" key="3">
    <citation type="submission" date="2025-09" db="UniProtKB">
        <authorList>
            <consortium name="Ensembl"/>
        </authorList>
    </citation>
    <scope>IDENTIFICATION</scope>
</reference>
<dbReference type="RefSeq" id="XP_006997073.2">
    <property type="nucleotide sequence ID" value="XM_006997011.2"/>
</dbReference>
<name>A0A6I9MHQ6_PERMB</name>
<dbReference type="GO" id="GO:0045815">
    <property type="term" value="P:transcription initiation-coupled chromatin remodeling"/>
    <property type="evidence" value="ECO:0007669"/>
    <property type="project" value="TreeGrafter"/>
</dbReference>
<comment type="similarity">
    <text evidence="1">Belongs to the FAM47 family.</text>
</comment>
<dbReference type="InterPro" id="IPR032743">
    <property type="entry name" value="FAM47"/>
</dbReference>
<protein>
    <submittedName>
        <fullName evidence="2">RIKEN cDNA 4930480E11 gene</fullName>
    </submittedName>
</protein>
<dbReference type="PANTHER" id="PTHR46449:SF1">
    <property type="entry name" value="FAMILY WITH SEQUENCE SIMILARITY 47, MEMBER A-RELATED"/>
    <property type="match status" value="1"/>
</dbReference>
<dbReference type="PANTHER" id="PTHR46449">
    <property type="entry name" value="ZGC:158260"/>
    <property type="match status" value="1"/>
</dbReference>
<dbReference type="AlphaFoldDB" id="A0A6I9MHQ6"/>
<dbReference type="OrthoDB" id="6755972at2759"/>
<sequence>MGDQRLPGNHPDWVPRYKRVLKHKKEQLIVPPLIERRRHHLFSHEKLEDFKRDYQACEEILSRTIWRTCCPRISHEAPNTATNKSQRKPPQELKLFCSMSMDQQGSRRTQYKLHCLSQMKDGAEEHFINLLQMPKHGWNLHKWPHLGNQREANKKSKHGNHLHRKFNLGNPENFRSCQRNLLPRNTSTNKNLIDSLNYRYTQRRSDGIYEWNEALGNSDALQEFYMDRAYQPTHKDSADKEICHLPSKLKYFRGLSKEKDIRFSKQASIFEMKLQNLHDPCKSTKEKFKYGSPYQKPNQLKALASEKPITDPKSLLEFQGRSLCKPDVLENIYGIIAFKDFIIHKGYDMPGILRKFFMKKGWSYNSVNTPLPSILKHHELIMQKQDDEDDEGETEKELH</sequence>
<evidence type="ECO:0000256" key="1">
    <source>
        <dbReference type="ARBA" id="ARBA00005277"/>
    </source>
</evidence>
<accession>A0A6I9MHQ6</accession>
<dbReference type="Proteomes" id="UP000694547">
    <property type="component" value="Chromosome X"/>
</dbReference>
<dbReference type="GeneTree" id="ENSGT00940000163515"/>
<gene>
    <name evidence="2" type="primary">LOC102926708</name>
</gene>
<dbReference type="GO" id="GO:0000785">
    <property type="term" value="C:chromatin"/>
    <property type="evidence" value="ECO:0007669"/>
    <property type="project" value="TreeGrafter"/>
</dbReference>